<dbReference type="Gene3D" id="2.30.42.10">
    <property type="match status" value="2"/>
</dbReference>
<feature type="domain" description="PDZ" evidence="2">
    <location>
        <begin position="293"/>
        <end position="384"/>
    </location>
</feature>
<protein>
    <recommendedName>
        <fullName evidence="2">PDZ domain-containing protein</fullName>
    </recommendedName>
</protein>
<evidence type="ECO:0000313" key="3">
    <source>
        <dbReference type="EMBL" id="VDN11063.1"/>
    </source>
</evidence>
<feature type="domain" description="PDZ" evidence="2">
    <location>
        <begin position="62"/>
        <end position="132"/>
    </location>
</feature>
<evidence type="ECO:0000313" key="4">
    <source>
        <dbReference type="Proteomes" id="UP000281553"/>
    </source>
</evidence>
<dbReference type="PROSITE" id="PS50106">
    <property type="entry name" value="PDZ"/>
    <property type="match status" value="2"/>
</dbReference>
<keyword evidence="4" id="KW-1185">Reference proteome</keyword>
<dbReference type="EMBL" id="UYRU01050595">
    <property type="protein sequence ID" value="VDN11063.1"/>
    <property type="molecule type" value="Genomic_DNA"/>
</dbReference>
<sequence>MLTNGKETAVSLANCSTSVGSLIGSLQDEVVSTNNVDLLLTSEPLTFPADALDAGPWQQTREIKLLKLPGESGWGLRLTGPELWDPSSSSLQSLPLPPGINRPCFVSEVISKSAADRCDLIEPGDIIVGVNGLDASSAGCRGVAEWIYSANLVTATAATVATSSSSSSAFSPSDGDALSSAPSPTNAVGLDNEAAILYLLTLPLSSLPTETLNRLAAPLLLNDLSPQPSEQKPDGKSILPVPLPSSVLSPTVKLDHHVSTLFSLVTALMEKYRRPSLTEDKILIVPLVIKPTSLSQPPNRSGHMDCETVGIRLVGHKDVNNRGVFICGIRESSLASAAGGLMVSDEIVQVQEACIMLLPFVRFSAFKFTRGLPSPLSLLISKEAESVRRLFSVGEANSRTNTLFIVVRRNPTYNFSVMAKPSNLVSHFPPGQTPVESEIKEVLTAPFSSFSPLLPMVVNAFWLPVSFRLLVLFHWRQHFIPQCQSDS</sequence>
<dbReference type="AlphaFoldDB" id="A0A3P7LJU2"/>
<dbReference type="InterPro" id="IPR036034">
    <property type="entry name" value="PDZ_sf"/>
</dbReference>
<evidence type="ECO:0000256" key="1">
    <source>
        <dbReference type="SAM" id="MobiDB-lite"/>
    </source>
</evidence>
<reference evidence="3 4" key="1">
    <citation type="submission" date="2018-11" db="EMBL/GenBank/DDBJ databases">
        <authorList>
            <consortium name="Pathogen Informatics"/>
        </authorList>
    </citation>
    <scope>NUCLEOTIDE SEQUENCE [LARGE SCALE GENOMIC DNA]</scope>
</reference>
<name>A0A3P7LJU2_DIBLA</name>
<dbReference type="SUPFAM" id="SSF50156">
    <property type="entry name" value="PDZ domain-like"/>
    <property type="match status" value="2"/>
</dbReference>
<organism evidence="3 4">
    <name type="scientific">Dibothriocephalus latus</name>
    <name type="common">Fish tapeworm</name>
    <name type="synonym">Diphyllobothrium latum</name>
    <dbReference type="NCBI Taxonomy" id="60516"/>
    <lineage>
        <taxon>Eukaryota</taxon>
        <taxon>Metazoa</taxon>
        <taxon>Spiralia</taxon>
        <taxon>Lophotrochozoa</taxon>
        <taxon>Platyhelminthes</taxon>
        <taxon>Cestoda</taxon>
        <taxon>Eucestoda</taxon>
        <taxon>Diphyllobothriidea</taxon>
        <taxon>Diphyllobothriidae</taxon>
        <taxon>Dibothriocephalus</taxon>
    </lineage>
</organism>
<accession>A0A3P7LJU2</accession>
<dbReference type="Pfam" id="PF00595">
    <property type="entry name" value="PDZ"/>
    <property type="match status" value="1"/>
</dbReference>
<proteinExistence type="predicted"/>
<dbReference type="CDD" id="cd00136">
    <property type="entry name" value="PDZ_canonical"/>
    <property type="match status" value="2"/>
</dbReference>
<dbReference type="InterPro" id="IPR001478">
    <property type="entry name" value="PDZ"/>
</dbReference>
<gene>
    <name evidence="3" type="ORF">DILT_LOCUS6894</name>
</gene>
<evidence type="ECO:0000259" key="2">
    <source>
        <dbReference type="PROSITE" id="PS50106"/>
    </source>
</evidence>
<dbReference type="SMART" id="SM00228">
    <property type="entry name" value="PDZ"/>
    <property type="match status" value="2"/>
</dbReference>
<feature type="region of interest" description="Disordered" evidence="1">
    <location>
        <begin position="164"/>
        <end position="184"/>
    </location>
</feature>
<dbReference type="Proteomes" id="UP000281553">
    <property type="component" value="Unassembled WGS sequence"/>
</dbReference>
<dbReference type="OrthoDB" id="438726at2759"/>